<dbReference type="CTD" id="8231886"/>
<dbReference type="RefSeq" id="XP_002427799.1">
    <property type="nucleotide sequence ID" value="XM_002427754.1"/>
</dbReference>
<dbReference type="STRING" id="121224.E0VNV5"/>
<name>E0VNV5_PEDHC</name>
<organism>
    <name type="scientific">Pediculus humanus subsp. corporis</name>
    <name type="common">Body louse</name>
    <dbReference type="NCBI Taxonomy" id="121224"/>
    <lineage>
        <taxon>Eukaryota</taxon>
        <taxon>Metazoa</taxon>
        <taxon>Ecdysozoa</taxon>
        <taxon>Arthropoda</taxon>
        <taxon>Hexapoda</taxon>
        <taxon>Insecta</taxon>
        <taxon>Pterygota</taxon>
        <taxon>Neoptera</taxon>
        <taxon>Paraneoptera</taxon>
        <taxon>Psocodea</taxon>
        <taxon>Troctomorpha</taxon>
        <taxon>Phthiraptera</taxon>
        <taxon>Anoplura</taxon>
        <taxon>Pediculidae</taxon>
        <taxon>Pediculus</taxon>
    </lineage>
</organism>
<keyword evidence="5" id="KW-1185">Reference proteome</keyword>
<dbReference type="GO" id="GO:0035721">
    <property type="term" value="P:intraciliary retrograde transport"/>
    <property type="evidence" value="ECO:0007669"/>
    <property type="project" value="TreeGrafter"/>
</dbReference>
<evidence type="ECO:0000256" key="2">
    <source>
        <dbReference type="ARBA" id="ARBA00022794"/>
    </source>
</evidence>
<dbReference type="PANTHER" id="PTHR33724:SF1">
    <property type="entry name" value="INTRAFLAGELLAR TRANSPORT PROTEIN 43 HOMOLOG"/>
    <property type="match status" value="1"/>
</dbReference>
<accession>E0VNV5</accession>
<sequence length="170" mass="19397">MDFKKLRKSSSKKFMKGGLSFFLSPRDDSKESNVGASGSHTDLMFSRKKISEWNIENVKPDNKSDTEDNKKDYIDDIPVIPSIDDLCDDGLTYEIAKAPLVGVKNIATYKDLENDILQHSAFANFEEVNFRLLIKLLHPESYLNEPDVAWTRDGLLYELFSKINGRKLSD</sequence>
<reference evidence="3" key="2">
    <citation type="submission" date="2007-04" db="EMBL/GenBank/DDBJ databases">
        <title>The genome of the human body louse.</title>
        <authorList>
            <consortium name="The Human Body Louse Genome Consortium"/>
            <person name="Kirkness E."/>
            <person name="Walenz B."/>
            <person name="Hass B."/>
            <person name="Bruggner R."/>
            <person name="Strausberg R."/>
        </authorList>
    </citation>
    <scope>NUCLEOTIDE SEQUENCE</scope>
    <source>
        <strain evidence="3">USDA</strain>
    </source>
</reference>
<dbReference type="Pfam" id="PF15305">
    <property type="entry name" value="IFT43"/>
    <property type="match status" value="1"/>
</dbReference>
<dbReference type="GO" id="GO:0030991">
    <property type="term" value="C:intraciliary transport particle A"/>
    <property type="evidence" value="ECO:0007669"/>
    <property type="project" value="InterPro"/>
</dbReference>
<dbReference type="AlphaFoldDB" id="E0VNV5"/>
<dbReference type="eggNOG" id="ENOG502RXJ2">
    <property type="taxonomic scope" value="Eukaryota"/>
</dbReference>
<dbReference type="KEGG" id="phu:Phum_PHUM346140"/>
<evidence type="ECO:0000313" key="4">
    <source>
        <dbReference type="EnsemblMetazoa" id="PHUM346140-PA"/>
    </source>
</evidence>
<reference evidence="4" key="3">
    <citation type="submission" date="2021-02" db="UniProtKB">
        <authorList>
            <consortium name="EnsemblMetazoa"/>
        </authorList>
    </citation>
    <scope>IDENTIFICATION</scope>
    <source>
        <strain evidence="4">USDA</strain>
    </source>
</reference>
<dbReference type="PANTHER" id="PTHR33724">
    <property type="entry name" value="INTRAFLAGELLAR TRANSPORT PROTEIN 43 HOMOLOG"/>
    <property type="match status" value="1"/>
</dbReference>
<keyword evidence="2" id="KW-0970">Cilium biogenesis/degradation</keyword>
<evidence type="ECO:0000256" key="1">
    <source>
        <dbReference type="ARBA" id="ARBA00007563"/>
    </source>
</evidence>
<dbReference type="OrthoDB" id="206950at2759"/>
<dbReference type="Proteomes" id="UP000009046">
    <property type="component" value="Unassembled WGS sequence"/>
</dbReference>
<dbReference type="GeneID" id="8231886"/>
<gene>
    <name evidence="4" type="primary">8231886</name>
    <name evidence="3" type="ORF">Phum_PHUM346140</name>
</gene>
<dbReference type="OMA" id="ISEWNIE"/>
<protein>
    <submittedName>
        <fullName evidence="3 4">Uncharacterized protein</fullName>
    </submittedName>
</protein>
<evidence type="ECO:0000313" key="3">
    <source>
        <dbReference type="EMBL" id="EEB15061.1"/>
    </source>
</evidence>
<dbReference type="EMBL" id="AAZO01004035">
    <property type="status" value="NOT_ANNOTATED_CDS"/>
    <property type="molecule type" value="Genomic_DNA"/>
</dbReference>
<reference evidence="3" key="1">
    <citation type="submission" date="2007-04" db="EMBL/GenBank/DDBJ databases">
        <title>Annotation of Pediculus humanus corporis strain USDA.</title>
        <authorList>
            <person name="Kirkness E."/>
            <person name="Hannick L."/>
            <person name="Hass B."/>
            <person name="Bruggner R."/>
            <person name="Lawson D."/>
            <person name="Bidwell S."/>
            <person name="Joardar V."/>
            <person name="Caler E."/>
            <person name="Walenz B."/>
            <person name="Inman J."/>
            <person name="Schobel S."/>
            <person name="Galinsky K."/>
            <person name="Amedeo P."/>
            <person name="Strausberg R."/>
        </authorList>
    </citation>
    <scope>NUCLEOTIDE SEQUENCE</scope>
    <source>
        <strain evidence="3">USDA</strain>
    </source>
</reference>
<evidence type="ECO:0000313" key="5">
    <source>
        <dbReference type="Proteomes" id="UP000009046"/>
    </source>
</evidence>
<dbReference type="VEuPathDB" id="VectorBase:PHUM346140"/>
<dbReference type="EnsemblMetazoa" id="PHUM346140-RA">
    <property type="protein sequence ID" value="PHUM346140-PA"/>
    <property type="gene ID" value="PHUM346140"/>
</dbReference>
<proteinExistence type="inferred from homology"/>
<dbReference type="EMBL" id="DS235354">
    <property type="protein sequence ID" value="EEB15061.1"/>
    <property type="molecule type" value="Genomic_DNA"/>
</dbReference>
<comment type="similarity">
    <text evidence="1">Belongs to the IFT43 family.</text>
</comment>
<dbReference type="GO" id="GO:0005929">
    <property type="term" value="C:cilium"/>
    <property type="evidence" value="ECO:0007669"/>
    <property type="project" value="TreeGrafter"/>
</dbReference>
<dbReference type="HOGENOM" id="CLU_1572525_0_0_1"/>
<dbReference type="InterPro" id="IPR029302">
    <property type="entry name" value="IFT43"/>
</dbReference>
<dbReference type="InParanoid" id="E0VNV5"/>